<keyword evidence="1" id="KW-0812">Transmembrane</keyword>
<dbReference type="Proteomes" id="UP000250434">
    <property type="component" value="Chromosome"/>
</dbReference>
<gene>
    <name evidence="2" type="ORF">A4R43_11110</name>
</gene>
<keyword evidence="1" id="KW-0472">Membrane</keyword>
<accession>A0A344LK28</accession>
<dbReference type="EMBL" id="CP015163">
    <property type="protein sequence ID" value="AXB48402.1"/>
    <property type="molecule type" value="Genomic_DNA"/>
</dbReference>
<feature type="transmembrane region" description="Helical" evidence="1">
    <location>
        <begin position="122"/>
        <end position="141"/>
    </location>
</feature>
<keyword evidence="1" id="KW-1133">Transmembrane helix</keyword>
<proteinExistence type="predicted"/>
<evidence type="ECO:0000313" key="2">
    <source>
        <dbReference type="EMBL" id="AXB48402.1"/>
    </source>
</evidence>
<feature type="transmembrane region" description="Helical" evidence="1">
    <location>
        <begin position="52"/>
        <end position="76"/>
    </location>
</feature>
<sequence length="153" mass="15131">MATKVLAASAAAGLVLAVVGSFLSWFRSGSVNRSSYQVVGLIDRFDLTDNTFVVLALRVWIVVPLLAAAAIALLVLGATRTGAAVTVVLAIFVGTAAGFAAVQGGDDGGPIGVTPAGPVTTTIGTLVAVIGALGAVVTAAAGRRQVQTNRGVS</sequence>
<evidence type="ECO:0000256" key="1">
    <source>
        <dbReference type="SAM" id="Phobius"/>
    </source>
</evidence>
<feature type="transmembrane region" description="Helical" evidence="1">
    <location>
        <begin position="83"/>
        <end position="102"/>
    </location>
</feature>
<dbReference type="KEGG" id="aab:A4R43_11110"/>
<name>A0A344LK28_9PSEU</name>
<dbReference type="AlphaFoldDB" id="A0A344LK28"/>
<dbReference type="OrthoDB" id="3691820at2"/>
<keyword evidence="3" id="KW-1185">Reference proteome</keyword>
<reference evidence="2 3" key="1">
    <citation type="submission" date="2016-04" db="EMBL/GenBank/DDBJ databases">
        <title>Complete genome sequence and analysis of deep-sea sediment isolate, Amycolatopsis sp. WP1.</title>
        <authorList>
            <person name="Wang H."/>
            <person name="Chen S."/>
            <person name="Wu Q."/>
        </authorList>
    </citation>
    <scope>NUCLEOTIDE SEQUENCE [LARGE SCALE GENOMIC DNA]</scope>
    <source>
        <strain evidence="2 3">WP1</strain>
    </source>
</reference>
<organism evidence="2 3">
    <name type="scientific">Amycolatopsis albispora</name>
    <dbReference type="NCBI Taxonomy" id="1804986"/>
    <lineage>
        <taxon>Bacteria</taxon>
        <taxon>Bacillati</taxon>
        <taxon>Actinomycetota</taxon>
        <taxon>Actinomycetes</taxon>
        <taxon>Pseudonocardiales</taxon>
        <taxon>Pseudonocardiaceae</taxon>
        <taxon>Amycolatopsis</taxon>
    </lineage>
</organism>
<protein>
    <submittedName>
        <fullName evidence="2">Uncharacterized protein</fullName>
    </submittedName>
</protein>
<evidence type="ECO:0000313" key="3">
    <source>
        <dbReference type="Proteomes" id="UP000250434"/>
    </source>
</evidence>